<evidence type="ECO:0000313" key="2">
    <source>
        <dbReference type="EMBL" id="RDX57981.1"/>
    </source>
</evidence>
<protein>
    <submittedName>
        <fullName evidence="2">Uncharacterized protein</fullName>
    </submittedName>
</protein>
<name>A0A371DZS9_MUCPR</name>
<comment type="caution">
    <text evidence="2">The sequence shown here is derived from an EMBL/GenBank/DDBJ whole genome shotgun (WGS) entry which is preliminary data.</text>
</comment>
<sequence length="180" mass="19912">MHNINIVLNNSIPSLEIKPMSSSLSIAPSKPEESTPTNNRHLPDLVEDAVPPQDGDGAAIVLPFNEGKVHGHEKINLALRSRGVEPLSLSHQLGTQLGPQRQRIVDHVHQAEGRRGVQLRRRRNNRHRRGVASAHYVVPVEPEMAQLFLPLKTQHLAVYCAPELGVILTLDDVAGEEKEE</sequence>
<reference evidence="2" key="1">
    <citation type="submission" date="2018-05" db="EMBL/GenBank/DDBJ databases">
        <title>Draft genome of Mucuna pruriens seed.</title>
        <authorList>
            <person name="Nnadi N.E."/>
            <person name="Vos R."/>
            <person name="Hasami M.H."/>
            <person name="Devisetty U.K."/>
            <person name="Aguiy J.C."/>
        </authorList>
    </citation>
    <scope>NUCLEOTIDE SEQUENCE [LARGE SCALE GENOMIC DNA]</scope>
    <source>
        <strain evidence="2">JCA_2017</strain>
    </source>
</reference>
<evidence type="ECO:0000313" key="3">
    <source>
        <dbReference type="Proteomes" id="UP000257109"/>
    </source>
</evidence>
<feature type="non-terminal residue" evidence="2">
    <location>
        <position position="1"/>
    </location>
</feature>
<dbReference type="AlphaFoldDB" id="A0A371DZS9"/>
<keyword evidence="3" id="KW-1185">Reference proteome</keyword>
<dbReference type="EMBL" id="QJKJ01017958">
    <property type="protein sequence ID" value="RDX57981.1"/>
    <property type="molecule type" value="Genomic_DNA"/>
</dbReference>
<dbReference type="OrthoDB" id="1316326at2759"/>
<feature type="region of interest" description="Disordered" evidence="1">
    <location>
        <begin position="23"/>
        <end position="44"/>
    </location>
</feature>
<accession>A0A371DZS9</accession>
<evidence type="ECO:0000256" key="1">
    <source>
        <dbReference type="SAM" id="MobiDB-lite"/>
    </source>
</evidence>
<gene>
    <name evidence="2" type="ORF">CR513_62740</name>
</gene>
<organism evidence="2 3">
    <name type="scientific">Mucuna pruriens</name>
    <name type="common">Velvet bean</name>
    <name type="synonym">Dolichos pruriens</name>
    <dbReference type="NCBI Taxonomy" id="157652"/>
    <lineage>
        <taxon>Eukaryota</taxon>
        <taxon>Viridiplantae</taxon>
        <taxon>Streptophyta</taxon>
        <taxon>Embryophyta</taxon>
        <taxon>Tracheophyta</taxon>
        <taxon>Spermatophyta</taxon>
        <taxon>Magnoliopsida</taxon>
        <taxon>eudicotyledons</taxon>
        <taxon>Gunneridae</taxon>
        <taxon>Pentapetalae</taxon>
        <taxon>rosids</taxon>
        <taxon>fabids</taxon>
        <taxon>Fabales</taxon>
        <taxon>Fabaceae</taxon>
        <taxon>Papilionoideae</taxon>
        <taxon>50 kb inversion clade</taxon>
        <taxon>NPAAA clade</taxon>
        <taxon>indigoferoid/millettioid clade</taxon>
        <taxon>Phaseoleae</taxon>
        <taxon>Mucuna</taxon>
    </lineage>
</organism>
<proteinExistence type="predicted"/>
<dbReference type="Proteomes" id="UP000257109">
    <property type="component" value="Unassembled WGS sequence"/>
</dbReference>